<feature type="region of interest" description="Disordered" evidence="1">
    <location>
        <begin position="171"/>
        <end position="191"/>
    </location>
</feature>
<name>A0AAP0E256_9MAGN</name>
<reference evidence="2 3" key="1">
    <citation type="submission" date="2024-01" db="EMBL/GenBank/DDBJ databases">
        <title>Genome assemblies of Stephania.</title>
        <authorList>
            <person name="Yang L."/>
        </authorList>
    </citation>
    <scope>NUCLEOTIDE SEQUENCE [LARGE SCALE GENOMIC DNA]</scope>
    <source>
        <strain evidence="2">QJT</strain>
        <tissue evidence="2">Leaf</tissue>
    </source>
</reference>
<evidence type="ECO:0000313" key="3">
    <source>
        <dbReference type="Proteomes" id="UP001417504"/>
    </source>
</evidence>
<feature type="compositionally biased region" description="Basic and acidic residues" evidence="1">
    <location>
        <begin position="173"/>
        <end position="183"/>
    </location>
</feature>
<evidence type="ECO:0000313" key="2">
    <source>
        <dbReference type="EMBL" id="KAK9081414.1"/>
    </source>
</evidence>
<sequence>MNLESGWLTAPPPFPGGSPAGEGLAIVTLSPGVWGRKISTHSVPAVRRDPQQTKGESLLAVALFDFSRLGLVSVSYLSRLASNLSRLAASLSRRVRALASSVSVEGKKTNMVILGTWLVHSLAHELAASPEATSRLLSSAERCLARSDSGGAGEGRRGSAFLHARARQNASLARDEAKPRHTIGEGSTPPFIAPGERKFYRGFERRGGRKGSGWI</sequence>
<evidence type="ECO:0000256" key="1">
    <source>
        <dbReference type="SAM" id="MobiDB-lite"/>
    </source>
</evidence>
<comment type="caution">
    <text evidence="2">The sequence shown here is derived from an EMBL/GenBank/DDBJ whole genome shotgun (WGS) entry which is preliminary data.</text>
</comment>
<dbReference type="EMBL" id="JBBNAE010000016">
    <property type="protein sequence ID" value="KAK9081414.1"/>
    <property type="molecule type" value="Genomic_DNA"/>
</dbReference>
<organism evidence="2 3">
    <name type="scientific">Stephania japonica</name>
    <dbReference type="NCBI Taxonomy" id="461633"/>
    <lineage>
        <taxon>Eukaryota</taxon>
        <taxon>Viridiplantae</taxon>
        <taxon>Streptophyta</taxon>
        <taxon>Embryophyta</taxon>
        <taxon>Tracheophyta</taxon>
        <taxon>Spermatophyta</taxon>
        <taxon>Magnoliopsida</taxon>
        <taxon>Ranunculales</taxon>
        <taxon>Menispermaceae</taxon>
        <taxon>Menispermoideae</taxon>
        <taxon>Cissampelideae</taxon>
        <taxon>Stephania</taxon>
    </lineage>
</organism>
<keyword evidence="3" id="KW-1185">Reference proteome</keyword>
<protein>
    <submittedName>
        <fullName evidence="2">Uncharacterized protein</fullName>
    </submittedName>
</protein>
<dbReference type="Proteomes" id="UP001417504">
    <property type="component" value="Unassembled WGS sequence"/>
</dbReference>
<gene>
    <name evidence="2" type="ORF">Sjap_026606</name>
</gene>
<proteinExistence type="predicted"/>
<dbReference type="AlphaFoldDB" id="A0AAP0E256"/>
<accession>A0AAP0E256</accession>